<reference evidence="1" key="1">
    <citation type="journal article" date="2020" name="mSystems">
        <title>Genome- and Community-Level Interaction Insights into Carbon Utilization and Element Cycling Functions of Hydrothermarchaeota in Hydrothermal Sediment.</title>
        <authorList>
            <person name="Zhou Z."/>
            <person name="Liu Y."/>
            <person name="Xu W."/>
            <person name="Pan J."/>
            <person name="Luo Z.H."/>
            <person name="Li M."/>
        </authorList>
    </citation>
    <scope>NUCLEOTIDE SEQUENCE [LARGE SCALE GENOMIC DNA]</scope>
    <source>
        <strain evidence="1">SpSt-222</strain>
    </source>
</reference>
<organism evidence="1">
    <name type="scientific">Thermomicrobium roseum</name>
    <dbReference type="NCBI Taxonomy" id="500"/>
    <lineage>
        <taxon>Bacteria</taxon>
        <taxon>Pseudomonadati</taxon>
        <taxon>Thermomicrobiota</taxon>
        <taxon>Thermomicrobia</taxon>
        <taxon>Thermomicrobiales</taxon>
        <taxon>Thermomicrobiaceae</taxon>
        <taxon>Thermomicrobium</taxon>
    </lineage>
</organism>
<accession>A0A7C1JKR9</accession>
<dbReference type="EMBL" id="DSJL01000011">
    <property type="protein sequence ID" value="HEF65824.1"/>
    <property type="molecule type" value="Genomic_DNA"/>
</dbReference>
<name>A0A7C1JKR9_THERO</name>
<dbReference type="AlphaFoldDB" id="A0A7C1JKR9"/>
<gene>
    <name evidence="1" type="ORF">ENP47_09540</name>
</gene>
<sequence length="160" mass="17083">MEGTDFAALARIVLRVAHALAAAIWLGSGTYLVIALLPQRRMSAAASETLRIAQERFRRWWIASSAILLGSGVALMFDRVADGRGTATYVGLLVIKVVAGLVALAASGGLLPRPVKATPRPVRGTWRIPDRMVLVLGALAYLLGVLLSVIYPPDPTAGWR</sequence>
<proteinExistence type="predicted"/>
<evidence type="ECO:0000313" key="1">
    <source>
        <dbReference type="EMBL" id="HEF65824.1"/>
    </source>
</evidence>
<comment type="caution">
    <text evidence="1">The sequence shown here is derived from an EMBL/GenBank/DDBJ whole genome shotgun (WGS) entry which is preliminary data.</text>
</comment>
<protein>
    <submittedName>
        <fullName evidence="1">Copper resistance protein CopD</fullName>
    </submittedName>
</protein>